<dbReference type="EMBL" id="CAAALY010275717">
    <property type="protein sequence ID" value="VEL42665.1"/>
    <property type="molecule type" value="Genomic_DNA"/>
</dbReference>
<evidence type="ECO:0000313" key="2">
    <source>
        <dbReference type="Proteomes" id="UP000784294"/>
    </source>
</evidence>
<dbReference type="AlphaFoldDB" id="A0A448XQX2"/>
<proteinExistence type="predicted"/>
<evidence type="ECO:0000313" key="1">
    <source>
        <dbReference type="EMBL" id="VEL42665.1"/>
    </source>
</evidence>
<sequence length="45" mass="5108">MRVILRKGGQALMDHMKYLLDASKLAEEPTPEERGELLVRLKVTA</sequence>
<name>A0A448XQX2_9PLAT</name>
<dbReference type="Proteomes" id="UP000784294">
    <property type="component" value="Unassembled WGS sequence"/>
</dbReference>
<accession>A0A448XQX2</accession>
<reference evidence="1" key="1">
    <citation type="submission" date="2018-11" db="EMBL/GenBank/DDBJ databases">
        <authorList>
            <consortium name="Pathogen Informatics"/>
        </authorList>
    </citation>
    <scope>NUCLEOTIDE SEQUENCE</scope>
</reference>
<gene>
    <name evidence="1" type="ORF">PXEA_LOCUS36105</name>
</gene>
<keyword evidence="2" id="KW-1185">Reference proteome</keyword>
<organism evidence="1 2">
    <name type="scientific">Protopolystoma xenopodis</name>
    <dbReference type="NCBI Taxonomy" id="117903"/>
    <lineage>
        <taxon>Eukaryota</taxon>
        <taxon>Metazoa</taxon>
        <taxon>Spiralia</taxon>
        <taxon>Lophotrochozoa</taxon>
        <taxon>Platyhelminthes</taxon>
        <taxon>Monogenea</taxon>
        <taxon>Polyopisthocotylea</taxon>
        <taxon>Polystomatidea</taxon>
        <taxon>Polystomatidae</taxon>
        <taxon>Protopolystoma</taxon>
    </lineage>
</organism>
<protein>
    <submittedName>
        <fullName evidence="1">Uncharacterized protein</fullName>
    </submittedName>
</protein>
<comment type="caution">
    <text evidence="1">The sequence shown here is derived from an EMBL/GenBank/DDBJ whole genome shotgun (WGS) entry which is preliminary data.</text>
</comment>